<protein>
    <recommendedName>
        <fullName evidence="4">Secreted protein</fullName>
    </recommendedName>
</protein>
<keyword evidence="3" id="KW-1185">Reference proteome</keyword>
<evidence type="ECO:0000313" key="3">
    <source>
        <dbReference type="Proteomes" id="UP001287356"/>
    </source>
</evidence>
<accession>A0AAE0TUX0</accession>
<dbReference type="Proteomes" id="UP001287356">
    <property type="component" value="Unassembled WGS sequence"/>
</dbReference>
<keyword evidence="1" id="KW-0732">Signal</keyword>
<evidence type="ECO:0000256" key="1">
    <source>
        <dbReference type="SAM" id="SignalP"/>
    </source>
</evidence>
<organism evidence="2 3">
    <name type="scientific">Lasiosphaeria ovina</name>
    <dbReference type="NCBI Taxonomy" id="92902"/>
    <lineage>
        <taxon>Eukaryota</taxon>
        <taxon>Fungi</taxon>
        <taxon>Dikarya</taxon>
        <taxon>Ascomycota</taxon>
        <taxon>Pezizomycotina</taxon>
        <taxon>Sordariomycetes</taxon>
        <taxon>Sordariomycetidae</taxon>
        <taxon>Sordariales</taxon>
        <taxon>Lasiosphaeriaceae</taxon>
        <taxon>Lasiosphaeria</taxon>
    </lineage>
</organism>
<evidence type="ECO:0000313" key="2">
    <source>
        <dbReference type="EMBL" id="KAK3380661.1"/>
    </source>
</evidence>
<name>A0AAE0TUX0_9PEZI</name>
<reference evidence="2" key="1">
    <citation type="journal article" date="2023" name="Mol. Phylogenet. Evol.">
        <title>Genome-scale phylogeny and comparative genomics of the fungal order Sordariales.</title>
        <authorList>
            <person name="Hensen N."/>
            <person name="Bonometti L."/>
            <person name="Westerberg I."/>
            <person name="Brannstrom I.O."/>
            <person name="Guillou S."/>
            <person name="Cros-Aarteil S."/>
            <person name="Calhoun S."/>
            <person name="Haridas S."/>
            <person name="Kuo A."/>
            <person name="Mondo S."/>
            <person name="Pangilinan J."/>
            <person name="Riley R."/>
            <person name="LaButti K."/>
            <person name="Andreopoulos B."/>
            <person name="Lipzen A."/>
            <person name="Chen C."/>
            <person name="Yan M."/>
            <person name="Daum C."/>
            <person name="Ng V."/>
            <person name="Clum A."/>
            <person name="Steindorff A."/>
            <person name="Ohm R.A."/>
            <person name="Martin F."/>
            <person name="Silar P."/>
            <person name="Natvig D.O."/>
            <person name="Lalanne C."/>
            <person name="Gautier V."/>
            <person name="Ament-Velasquez S.L."/>
            <person name="Kruys A."/>
            <person name="Hutchinson M.I."/>
            <person name="Powell A.J."/>
            <person name="Barry K."/>
            <person name="Miller A.N."/>
            <person name="Grigoriev I.V."/>
            <person name="Debuchy R."/>
            <person name="Gladieux P."/>
            <person name="Hiltunen Thoren M."/>
            <person name="Johannesson H."/>
        </authorList>
    </citation>
    <scope>NUCLEOTIDE SEQUENCE</scope>
    <source>
        <strain evidence="2">CBS 958.72</strain>
    </source>
</reference>
<evidence type="ECO:0008006" key="4">
    <source>
        <dbReference type="Google" id="ProtNLM"/>
    </source>
</evidence>
<feature type="signal peptide" evidence="1">
    <location>
        <begin position="1"/>
        <end position="24"/>
    </location>
</feature>
<dbReference type="AlphaFoldDB" id="A0AAE0TUX0"/>
<reference evidence="2" key="2">
    <citation type="submission" date="2023-06" db="EMBL/GenBank/DDBJ databases">
        <authorList>
            <consortium name="Lawrence Berkeley National Laboratory"/>
            <person name="Haridas S."/>
            <person name="Hensen N."/>
            <person name="Bonometti L."/>
            <person name="Westerberg I."/>
            <person name="Brannstrom I.O."/>
            <person name="Guillou S."/>
            <person name="Cros-Aarteil S."/>
            <person name="Calhoun S."/>
            <person name="Kuo A."/>
            <person name="Mondo S."/>
            <person name="Pangilinan J."/>
            <person name="Riley R."/>
            <person name="Labutti K."/>
            <person name="Andreopoulos B."/>
            <person name="Lipzen A."/>
            <person name="Chen C."/>
            <person name="Yanf M."/>
            <person name="Daum C."/>
            <person name="Ng V."/>
            <person name="Clum A."/>
            <person name="Steindorff A."/>
            <person name="Ohm R."/>
            <person name="Martin F."/>
            <person name="Silar P."/>
            <person name="Natvig D."/>
            <person name="Lalanne C."/>
            <person name="Gautier V."/>
            <person name="Ament-Velasquez S.L."/>
            <person name="Kruys A."/>
            <person name="Hutchinson M.I."/>
            <person name="Powell A.J."/>
            <person name="Barry K."/>
            <person name="Miller A.N."/>
            <person name="Grigoriev I.V."/>
            <person name="Debuchy R."/>
            <person name="Gladieux P."/>
            <person name="Thoren M.H."/>
            <person name="Johannesson H."/>
        </authorList>
    </citation>
    <scope>NUCLEOTIDE SEQUENCE</scope>
    <source>
        <strain evidence="2">CBS 958.72</strain>
    </source>
</reference>
<proteinExistence type="predicted"/>
<dbReference type="EMBL" id="JAULSN010000002">
    <property type="protein sequence ID" value="KAK3380661.1"/>
    <property type="molecule type" value="Genomic_DNA"/>
</dbReference>
<gene>
    <name evidence="2" type="ORF">B0T24DRAFT_198934</name>
</gene>
<sequence>MHPFVWHRARTGILELVALALALALEVEKCTIFHRRLQYGTQAYPRHPGPQPRAALQGNHPEPLWAVYHDIITSALA</sequence>
<feature type="chain" id="PRO_5042168026" description="Secreted protein" evidence="1">
    <location>
        <begin position="25"/>
        <end position="77"/>
    </location>
</feature>
<comment type="caution">
    <text evidence="2">The sequence shown here is derived from an EMBL/GenBank/DDBJ whole genome shotgun (WGS) entry which is preliminary data.</text>
</comment>